<dbReference type="InterPro" id="IPR050807">
    <property type="entry name" value="TransReg_Diox_bact_type"/>
</dbReference>
<organism evidence="3 4">
    <name type="scientific">Gordonia effusa NBRC 100432</name>
    <dbReference type="NCBI Taxonomy" id="1077974"/>
    <lineage>
        <taxon>Bacteria</taxon>
        <taxon>Bacillati</taxon>
        <taxon>Actinomycetota</taxon>
        <taxon>Actinomycetes</taxon>
        <taxon>Mycobacteriales</taxon>
        <taxon>Gordoniaceae</taxon>
        <taxon>Gordonia</taxon>
    </lineage>
</organism>
<feature type="domain" description="HTH cro/C1-type" evidence="2">
    <location>
        <begin position="25"/>
        <end position="79"/>
    </location>
</feature>
<reference evidence="3 4" key="1">
    <citation type="submission" date="2011-12" db="EMBL/GenBank/DDBJ databases">
        <title>Whole genome shotgun sequence of Gordonia effusa NBRC 100432.</title>
        <authorList>
            <person name="Yoshida I."/>
            <person name="Takarada H."/>
            <person name="Hosoyama A."/>
            <person name="Tsuchikane K."/>
            <person name="Katsumata H."/>
            <person name="Yamazaki S."/>
            <person name="Fujita N."/>
        </authorList>
    </citation>
    <scope>NUCLEOTIDE SEQUENCE [LARGE SCALE GENOMIC DNA]</scope>
    <source>
        <strain evidence="3 4">NBRC 100432</strain>
    </source>
</reference>
<proteinExistence type="predicted"/>
<dbReference type="InterPro" id="IPR010982">
    <property type="entry name" value="Lambda_DNA-bd_dom_sf"/>
</dbReference>
<sequence>MGEEKPEPWVPKRVSEADVAVGAVLRRVRERAGWTLEQAGERSGINKSVLSKTERGERPLRVFELEPLAEAYGMTLEKLTSEIGSDPAVRAATTRE</sequence>
<evidence type="ECO:0000313" key="3">
    <source>
        <dbReference type="EMBL" id="GAB19429.1"/>
    </source>
</evidence>
<name>H0R2X8_9ACTN</name>
<dbReference type="AlphaFoldDB" id="H0R2X8"/>
<dbReference type="PROSITE" id="PS50943">
    <property type="entry name" value="HTH_CROC1"/>
    <property type="match status" value="1"/>
</dbReference>
<dbReference type="SMART" id="SM00530">
    <property type="entry name" value="HTH_XRE"/>
    <property type="match status" value="1"/>
</dbReference>
<dbReference type="STRING" id="1077974.GOEFS_085_00050"/>
<gene>
    <name evidence="3" type="ORF">GOEFS_085_00050</name>
</gene>
<evidence type="ECO:0000313" key="4">
    <source>
        <dbReference type="Proteomes" id="UP000035034"/>
    </source>
</evidence>
<dbReference type="CDD" id="cd00093">
    <property type="entry name" value="HTH_XRE"/>
    <property type="match status" value="1"/>
</dbReference>
<comment type="caution">
    <text evidence="3">The sequence shown here is derived from an EMBL/GenBank/DDBJ whole genome shotgun (WGS) entry which is preliminary data.</text>
</comment>
<dbReference type="OrthoDB" id="4640903at2"/>
<dbReference type="PANTHER" id="PTHR46797">
    <property type="entry name" value="HTH-TYPE TRANSCRIPTIONAL REGULATOR"/>
    <property type="match status" value="1"/>
</dbReference>
<dbReference type="Pfam" id="PF13560">
    <property type="entry name" value="HTH_31"/>
    <property type="match status" value="1"/>
</dbReference>
<dbReference type="GO" id="GO:0003677">
    <property type="term" value="F:DNA binding"/>
    <property type="evidence" value="ECO:0007669"/>
    <property type="project" value="UniProtKB-KW"/>
</dbReference>
<dbReference type="InterPro" id="IPR001387">
    <property type="entry name" value="Cro/C1-type_HTH"/>
</dbReference>
<dbReference type="Gene3D" id="1.10.260.40">
    <property type="entry name" value="lambda repressor-like DNA-binding domains"/>
    <property type="match status" value="1"/>
</dbReference>
<dbReference type="SUPFAM" id="SSF47413">
    <property type="entry name" value="lambda repressor-like DNA-binding domains"/>
    <property type="match status" value="1"/>
</dbReference>
<evidence type="ECO:0000259" key="2">
    <source>
        <dbReference type="PROSITE" id="PS50943"/>
    </source>
</evidence>
<dbReference type="GO" id="GO:0003700">
    <property type="term" value="F:DNA-binding transcription factor activity"/>
    <property type="evidence" value="ECO:0007669"/>
    <property type="project" value="TreeGrafter"/>
</dbReference>
<dbReference type="RefSeq" id="WP_007318764.1">
    <property type="nucleotide sequence ID" value="NZ_BAEH01000085.1"/>
</dbReference>
<keyword evidence="1" id="KW-0238">DNA-binding</keyword>
<accession>H0R2X8</accession>
<evidence type="ECO:0000256" key="1">
    <source>
        <dbReference type="ARBA" id="ARBA00023125"/>
    </source>
</evidence>
<dbReference type="Proteomes" id="UP000035034">
    <property type="component" value="Unassembled WGS sequence"/>
</dbReference>
<keyword evidence="4" id="KW-1185">Reference proteome</keyword>
<dbReference type="GO" id="GO:0005829">
    <property type="term" value="C:cytosol"/>
    <property type="evidence" value="ECO:0007669"/>
    <property type="project" value="TreeGrafter"/>
</dbReference>
<dbReference type="EMBL" id="BAEH01000085">
    <property type="protein sequence ID" value="GAB19429.1"/>
    <property type="molecule type" value="Genomic_DNA"/>
</dbReference>
<protein>
    <submittedName>
        <fullName evidence="3">Putative transcriptional regulator</fullName>
    </submittedName>
</protein>
<dbReference type="PANTHER" id="PTHR46797:SF1">
    <property type="entry name" value="METHYLPHOSPHONATE SYNTHASE"/>
    <property type="match status" value="1"/>
</dbReference>